<feature type="transmembrane region" description="Helical" evidence="8">
    <location>
        <begin position="127"/>
        <end position="150"/>
    </location>
</feature>
<comment type="catalytic activity">
    <reaction evidence="8">
        <text>L-cysteinyl-[protein] + hexadecanoyl-CoA = S-hexadecanoyl-L-cysteinyl-[protein] + CoA</text>
        <dbReference type="Rhea" id="RHEA:36683"/>
        <dbReference type="Rhea" id="RHEA-COMP:10131"/>
        <dbReference type="Rhea" id="RHEA-COMP:11032"/>
        <dbReference type="ChEBI" id="CHEBI:29950"/>
        <dbReference type="ChEBI" id="CHEBI:57287"/>
        <dbReference type="ChEBI" id="CHEBI:57379"/>
        <dbReference type="ChEBI" id="CHEBI:74151"/>
        <dbReference type="EC" id="2.3.1.225"/>
    </reaction>
</comment>
<accession>A0A199VFR3</accession>
<dbReference type="InterPro" id="IPR001594">
    <property type="entry name" value="Palmitoyltrfase_DHHC"/>
</dbReference>
<dbReference type="PANTHER" id="PTHR22883:SF324">
    <property type="entry name" value="S-ACYLTRANSFERASE"/>
    <property type="match status" value="1"/>
</dbReference>
<comment type="domain">
    <text evidence="8">The DHHC domain is required for palmitoyltransferase activity.</text>
</comment>
<evidence type="ECO:0000256" key="4">
    <source>
        <dbReference type="ARBA" id="ARBA00022692"/>
    </source>
</evidence>
<dbReference type="InterPro" id="IPR039859">
    <property type="entry name" value="PFA4/ZDH16/20/ERF2-like"/>
</dbReference>
<reference evidence="10 11" key="1">
    <citation type="journal article" date="2016" name="DNA Res.">
        <title>The draft genome of MD-2 pineapple using hybrid error correction of long reads.</title>
        <authorList>
            <person name="Redwan R.M."/>
            <person name="Saidin A."/>
            <person name="Kumar S.V."/>
        </authorList>
    </citation>
    <scope>NUCLEOTIDE SEQUENCE [LARGE SCALE GENOMIC DNA]</scope>
    <source>
        <strain evidence="11">cv. MD2</strain>
        <tissue evidence="10">Leaf</tissue>
    </source>
</reference>
<dbReference type="Pfam" id="PF01529">
    <property type="entry name" value="DHHC"/>
    <property type="match status" value="1"/>
</dbReference>
<dbReference type="PANTHER" id="PTHR22883">
    <property type="entry name" value="ZINC FINGER DHHC DOMAIN CONTAINING PROTEIN"/>
    <property type="match status" value="1"/>
</dbReference>
<feature type="domain" description="Palmitoyltransferase DHHC" evidence="9">
    <location>
        <begin position="83"/>
        <end position="200"/>
    </location>
</feature>
<dbReference type="PROSITE" id="PS50216">
    <property type="entry name" value="DHHC"/>
    <property type="match status" value="1"/>
</dbReference>
<dbReference type="AlphaFoldDB" id="A0A199VFR3"/>
<evidence type="ECO:0000256" key="5">
    <source>
        <dbReference type="ARBA" id="ARBA00022989"/>
    </source>
</evidence>
<keyword evidence="5 8" id="KW-1133">Transmembrane helix</keyword>
<keyword evidence="6 8" id="KW-0472">Membrane</keyword>
<dbReference type="EMBL" id="LSRQ01001953">
    <property type="protein sequence ID" value="OAY75949.1"/>
    <property type="molecule type" value="Genomic_DNA"/>
</dbReference>
<evidence type="ECO:0000256" key="8">
    <source>
        <dbReference type="RuleBase" id="RU079119"/>
    </source>
</evidence>
<keyword evidence="7 8" id="KW-0012">Acyltransferase</keyword>
<keyword evidence="3 8" id="KW-0808">Transferase</keyword>
<evidence type="ECO:0000256" key="3">
    <source>
        <dbReference type="ARBA" id="ARBA00022679"/>
    </source>
</evidence>
<evidence type="ECO:0000256" key="6">
    <source>
        <dbReference type="ARBA" id="ARBA00023136"/>
    </source>
</evidence>
<gene>
    <name evidence="10" type="ORF">ACMD2_22964</name>
</gene>
<dbReference type="GO" id="GO:0019706">
    <property type="term" value="F:protein-cysteine S-palmitoyltransferase activity"/>
    <property type="evidence" value="ECO:0007669"/>
    <property type="project" value="UniProtKB-EC"/>
</dbReference>
<dbReference type="GO" id="GO:0005794">
    <property type="term" value="C:Golgi apparatus"/>
    <property type="evidence" value="ECO:0007669"/>
    <property type="project" value="TreeGrafter"/>
</dbReference>
<name>A0A199VFR3_ANACO</name>
<comment type="similarity">
    <text evidence="2 8">Belongs to the DHHC palmitoyltransferase family.</text>
</comment>
<evidence type="ECO:0000313" key="11">
    <source>
        <dbReference type="Proteomes" id="UP000092600"/>
    </source>
</evidence>
<proteinExistence type="inferred from homology"/>
<evidence type="ECO:0000313" key="10">
    <source>
        <dbReference type="EMBL" id="OAY75949.1"/>
    </source>
</evidence>
<keyword evidence="4 8" id="KW-0812">Transmembrane</keyword>
<dbReference type="GO" id="GO:0005783">
    <property type="term" value="C:endoplasmic reticulum"/>
    <property type="evidence" value="ECO:0007669"/>
    <property type="project" value="TreeGrafter"/>
</dbReference>
<evidence type="ECO:0000259" key="9">
    <source>
        <dbReference type="Pfam" id="PF01529"/>
    </source>
</evidence>
<protein>
    <recommendedName>
        <fullName evidence="8">S-acyltransferase</fullName>
        <ecNumber evidence="8">2.3.1.225</ecNumber>
    </recommendedName>
    <alternativeName>
        <fullName evidence="8">Palmitoyltransferase</fullName>
    </alternativeName>
</protein>
<comment type="caution">
    <text evidence="10">The sequence shown here is derived from an EMBL/GenBank/DDBJ whole genome shotgun (WGS) entry which is preliminary data.</text>
</comment>
<comment type="subcellular location">
    <subcellularLocation>
        <location evidence="1">Membrane</location>
        <topology evidence="1">Multi-pass membrane protein</topology>
    </subcellularLocation>
</comment>
<dbReference type="GO" id="GO:0016020">
    <property type="term" value="C:membrane"/>
    <property type="evidence" value="ECO:0007669"/>
    <property type="project" value="UniProtKB-SubCell"/>
</dbReference>
<feature type="non-terminal residue" evidence="10">
    <location>
        <position position="487"/>
    </location>
</feature>
<dbReference type="Proteomes" id="UP000092600">
    <property type="component" value="Unassembled WGS sequence"/>
</dbReference>
<dbReference type="EC" id="2.3.1.225" evidence="8"/>
<sequence length="487" mass="54543">MMRSYTSGLSRDEGHTLDECRVITLLFLTSGRDPGIIPRNTRPLDPDDECMASPSLSSDQGGGAVALPPFKDVIVNGVIVKVKYCNTCMLYRPLRYSHCSICNNCVERFDHHCPWVGQCIGKRNYRFFFMFVSSTTSLCLYVFAFCWVNLKKIMDSCGCNLWKAVARSPVSGLLIIYTFIAAWFVGGLTAFHLYLICTNQIPRSKNNFRAKVKEETGAFTSSRSLGYVLSPTKSFDLEMGGKRHSMASQDFSDIQSQIEGFGGLERSGTQPLHSSWGSHKSNWEIAHDIEALAAEFGIEHGFHDREKDPGKSFKRFLKVGQKLLYKLTEMELLTAAKDKFGKQKLASIAGHDREEEHSPHIQLKCPANSVIRSTSAIENPLSIGSFSEAFFLIIQLHLEIMVNPYPSLRAYTIGEGSRSLGEERASFIGAFLDLSGLSSQPHVHLRPTDQISVEYIGDVEWSLNTLDKYRNPLSLVRDNTDIDNFKG</sequence>
<feature type="transmembrane region" description="Helical" evidence="8">
    <location>
        <begin position="170"/>
        <end position="195"/>
    </location>
</feature>
<evidence type="ECO:0000256" key="1">
    <source>
        <dbReference type="ARBA" id="ARBA00004141"/>
    </source>
</evidence>
<evidence type="ECO:0000256" key="7">
    <source>
        <dbReference type="ARBA" id="ARBA00023315"/>
    </source>
</evidence>
<dbReference type="GO" id="GO:0006612">
    <property type="term" value="P:protein targeting to membrane"/>
    <property type="evidence" value="ECO:0007669"/>
    <property type="project" value="TreeGrafter"/>
</dbReference>
<evidence type="ECO:0000256" key="2">
    <source>
        <dbReference type="ARBA" id="ARBA00008574"/>
    </source>
</evidence>
<organism evidence="10 11">
    <name type="scientific">Ananas comosus</name>
    <name type="common">Pineapple</name>
    <name type="synonym">Ananas ananas</name>
    <dbReference type="NCBI Taxonomy" id="4615"/>
    <lineage>
        <taxon>Eukaryota</taxon>
        <taxon>Viridiplantae</taxon>
        <taxon>Streptophyta</taxon>
        <taxon>Embryophyta</taxon>
        <taxon>Tracheophyta</taxon>
        <taxon>Spermatophyta</taxon>
        <taxon>Magnoliopsida</taxon>
        <taxon>Liliopsida</taxon>
        <taxon>Poales</taxon>
        <taxon>Bromeliaceae</taxon>
        <taxon>Bromelioideae</taxon>
        <taxon>Ananas</taxon>
    </lineage>
</organism>